<dbReference type="PROSITE" id="PS50005">
    <property type="entry name" value="TPR"/>
    <property type="match status" value="2"/>
</dbReference>
<dbReference type="OrthoDB" id="5346105at2"/>
<keyword evidence="1" id="KW-0802">TPR repeat</keyword>
<evidence type="ECO:0000256" key="3">
    <source>
        <dbReference type="SAM" id="Phobius"/>
    </source>
</evidence>
<dbReference type="Gene3D" id="1.25.40.10">
    <property type="entry name" value="Tetratricopeptide repeat domain"/>
    <property type="match status" value="3"/>
</dbReference>
<evidence type="ECO:0000313" key="5">
    <source>
        <dbReference type="Proteomes" id="UP000092884"/>
    </source>
</evidence>
<dbReference type="InterPro" id="IPR011990">
    <property type="entry name" value="TPR-like_helical_dom_sf"/>
</dbReference>
<evidence type="ECO:0000256" key="1">
    <source>
        <dbReference type="PROSITE-ProRule" id="PRU00339"/>
    </source>
</evidence>
<keyword evidence="5" id="KW-1185">Reference proteome</keyword>
<keyword evidence="3" id="KW-0812">Transmembrane</keyword>
<keyword evidence="3" id="KW-0472">Membrane</keyword>
<dbReference type="AlphaFoldDB" id="A0A1B1U6X9"/>
<protein>
    <recommendedName>
        <fullName evidence="6">Tetratricopeptide repeat protein</fullName>
    </recommendedName>
</protein>
<name>A0A1B1U6X9_9HELI</name>
<feature type="repeat" description="TPR" evidence="1">
    <location>
        <begin position="283"/>
        <end position="316"/>
    </location>
</feature>
<proteinExistence type="predicted"/>
<sequence length="817" mass="92059">MKEKISVFVEKLKGLKDKLKHIAIKIKDNLKTKENKMSLYVVLGILGVALLFVVISAFRQDSSTQDDIQASQSGNAQTSKAQANAQQNNAPIGGGAGVVLQSQADEQLSRLQLPNQELESLIQKANILYENGHIDDALEVFDKIALYSQSLANYNLGAIQLVEKKYSQAIRSFDQAIAGGEDVSLSAVNAGYSALKLGDMEKFKHYIDVAYTNLPYSYGSPFYSYLYAEVLYYKNQYFEALSPLLNPNSKSYIQESDQLASEMFLVFGDDYNALEKLKQSRNPKDKFALGMLYARVGDYAKAEQTLRDYLVAHPEDYQAIWAKELVDIKARKFGSASATLKQLDELKIPQAYKIVTGLNENLFDVKLAQKKFWDRNFEHHRSLQYKILFYYAPYKVFNANEAFEILSEGNFNFGANLLEQSVDFYKRGGTISKINRNIAEGIREVYSGDLRKALKYFEGNAKQYPQYSVLYYDTGLLYAQFGDFEKAYSYFSRAYFLDNTNIFAGIFAIMAGQFIYQDTSRISASIATDFKSIDSLNQDESRFLQALFEYVVSGTSSSLSFPNTTAKKKAIYFAFDAVNAMNSGDIKKASEAFQELDKIFHKDLTTDIMLQVALNYGQDLQKISLRFSTAFRKGDFSNLHSLYYGGSLARELFVYLAFVTGNLSYVIGQLQDRLVVEDQSVNGILQALGLAYIYNREFEKAFSTYNDLIDKFGENDARTKFLGSVAAIGAGHYNNAVALLQISKIQSPVSFESRYALALLYQQIGNLRSASSLFATLDDKNFVSEFFDFKIDTSELIEALEKGQEQPPKPQKVSQKP</sequence>
<feature type="region of interest" description="Disordered" evidence="2">
    <location>
        <begin position="66"/>
        <end position="87"/>
    </location>
</feature>
<feature type="transmembrane region" description="Helical" evidence="3">
    <location>
        <begin position="37"/>
        <end position="58"/>
    </location>
</feature>
<evidence type="ECO:0000313" key="4">
    <source>
        <dbReference type="EMBL" id="ANV98496.1"/>
    </source>
</evidence>
<dbReference type="KEGG" id="het:BBW65_06680"/>
<feature type="repeat" description="TPR" evidence="1">
    <location>
        <begin position="468"/>
        <end position="501"/>
    </location>
</feature>
<evidence type="ECO:0008006" key="6">
    <source>
        <dbReference type="Google" id="ProtNLM"/>
    </source>
</evidence>
<dbReference type="Pfam" id="PF13432">
    <property type="entry name" value="TPR_16"/>
    <property type="match status" value="2"/>
</dbReference>
<organism evidence="4 5">
    <name type="scientific">Helicobacter enhydrae</name>
    <dbReference type="NCBI Taxonomy" id="222136"/>
    <lineage>
        <taxon>Bacteria</taxon>
        <taxon>Pseudomonadati</taxon>
        <taxon>Campylobacterota</taxon>
        <taxon>Epsilonproteobacteria</taxon>
        <taxon>Campylobacterales</taxon>
        <taxon>Helicobacteraceae</taxon>
        <taxon>Helicobacter</taxon>
    </lineage>
</organism>
<gene>
    <name evidence="4" type="ORF">BBW65_06680</name>
</gene>
<dbReference type="STRING" id="222136.BBW65_06680"/>
<dbReference type="RefSeq" id="WP_066341306.1">
    <property type="nucleotide sequence ID" value="NZ_CP016503.1"/>
</dbReference>
<dbReference type="Proteomes" id="UP000092884">
    <property type="component" value="Chromosome"/>
</dbReference>
<feature type="compositionally biased region" description="Low complexity" evidence="2">
    <location>
        <begin position="75"/>
        <end position="87"/>
    </location>
</feature>
<dbReference type="EMBL" id="CP016503">
    <property type="protein sequence ID" value="ANV98496.1"/>
    <property type="molecule type" value="Genomic_DNA"/>
</dbReference>
<reference evidence="5" key="1">
    <citation type="submission" date="2016-07" db="EMBL/GenBank/DDBJ databases">
        <authorList>
            <person name="Florea S."/>
            <person name="Webb J.S."/>
            <person name="Jaromczyk J."/>
            <person name="Schardl C.L."/>
        </authorList>
    </citation>
    <scope>NUCLEOTIDE SEQUENCE [LARGE SCALE GENOMIC DNA]</scope>
    <source>
        <strain evidence="5">MIT 01-6242</strain>
    </source>
</reference>
<accession>A0A1B1U6X9</accession>
<dbReference type="InterPro" id="IPR019734">
    <property type="entry name" value="TPR_rpt"/>
</dbReference>
<keyword evidence="3" id="KW-1133">Transmembrane helix</keyword>
<dbReference type="SUPFAM" id="SSF48452">
    <property type="entry name" value="TPR-like"/>
    <property type="match status" value="1"/>
</dbReference>
<dbReference type="SMART" id="SM00028">
    <property type="entry name" value="TPR"/>
    <property type="match status" value="4"/>
</dbReference>
<dbReference type="SUPFAM" id="SSF81901">
    <property type="entry name" value="HCP-like"/>
    <property type="match status" value="1"/>
</dbReference>
<evidence type="ECO:0000256" key="2">
    <source>
        <dbReference type="SAM" id="MobiDB-lite"/>
    </source>
</evidence>